<name>A0AAV4PS43_CAEEX</name>
<keyword evidence="2" id="KW-1185">Reference proteome</keyword>
<accession>A0AAV4PS43</accession>
<dbReference type="Proteomes" id="UP001054945">
    <property type="component" value="Unassembled WGS sequence"/>
</dbReference>
<organism evidence="1 2">
    <name type="scientific">Caerostris extrusa</name>
    <name type="common">Bark spider</name>
    <name type="synonym">Caerostris bankana</name>
    <dbReference type="NCBI Taxonomy" id="172846"/>
    <lineage>
        <taxon>Eukaryota</taxon>
        <taxon>Metazoa</taxon>
        <taxon>Ecdysozoa</taxon>
        <taxon>Arthropoda</taxon>
        <taxon>Chelicerata</taxon>
        <taxon>Arachnida</taxon>
        <taxon>Araneae</taxon>
        <taxon>Araneomorphae</taxon>
        <taxon>Entelegynae</taxon>
        <taxon>Araneoidea</taxon>
        <taxon>Araneidae</taxon>
        <taxon>Caerostris</taxon>
    </lineage>
</organism>
<dbReference type="EMBL" id="BPLR01004991">
    <property type="protein sequence ID" value="GIX98976.1"/>
    <property type="molecule type" value="Genomic_DNA"/>
</dbReference>
<proteinExistence type="predicted"/>
<protein>
    <submittedName>
        <fullName evidence="1">Uncharacterized protein</fullName>
    </submittedName>
</protein>
<reference evidence="1 2" key="1">
    <citation type="submission" date="2021-06" db="EMBL/GenBank/DDBJ databases">
        <title>Caerostris extrusa draft genome.</title>
        <authorList>
            <person name="Kono N."/>
            <person name="Arakawa K."/>
        </authorList>
    </citation>
    <scope>NUCLEOTIDE SEQUENCE [LARGE SCALE GENOMIC DNA]</scope>
</reference>
<comment type="caution">
    <text evidence="1">The sequence shown here is derived from an EMBL/GenBank/DDBJ whole genome shotgun (WGS) entry which is preliminary data.</text>
</comment>
<evidence type="ECO:0000313" key="2">
    <source>
        <dbReference type="Proteomes" id="UP001054945"/>
    </source>
</evidence>
<dbReference type="AlphaFoldDB" id="A0AAV4PS43"/>
<gene>
    <name evidence="1" type="ORF">CEXT_753401</name>
</gene>
<sequence length="140" mass="15841">MFPVSLFALYYAAICRHLRDVLKNFTKTLEVQTDTDYVGALKQNLLTRKLILEADSELSILVFTSTLYNAGSAYFGITSVLHIVEFKNILRLDGTFSNMVLSDWQFCAISCHGSCRFFCARGFCKCMGQSARDDQRRPGN</sequence>
<evidence type="ECO:0000313" key="1">
    <source>
        <dbReference type="EMBL" id="GIX98976.1"/>
    </source>
</evidence>